<reference evidence="2" key="2">
    <citation type="submission" date="2010-04" db="EMBL/GenBank/DDBJ databases">
        <authorList>
            <person name="Buell R."/>
            <person name="Hamilton J."/>
            <person name="Hostetler J."/>
        </authorList>
    </citation>
    <scope>NUCLEOTIDE SEQUENCE [LARGE SCALE GENOMIC DNA]</scope>
    <source>
        <strain evidence="2">DAOM:BR144</strain>
    </source>
</reference>
<dbReference type="InParanoid" id="K3X2R6"/>
<dbReference type="Proteomes" id="UP000019132">
    <property type="component" value="Unassembled WGS sequence"/>
</dbReference>
<reference evidence="2" key="1">
    <citation type="journal article" date="2010" name="Genome Biol.">
        <title>Genome sequence of the necrotrophic plant pathogen Pythium ultimum reveals original pathogenicity mechanisms and effector repertoire.</title>
        <authorList>
            <person name="Levesque C.A."/>
            <person name="Brouwer H."/>
            <person name="Cano L."/>
            <person name="Hamilton J.P."/>
            <person name="Holt C."/>
            <person name="Huitema E."/>
            <person name="Raffaele S."/>
            <person name="Robideau G.P."/>
            <person name="Thines M."/>
            <person name="Win J."/>
            <person name="Zerillo M.M."/>
            <person name="Beakes G.W."/>
            <person name="Boore J.L."/>
            <person name="Busam D."/>
            <person name="Dumas B."/>
            <person name="Ferriera S."/>
            <person name="Fuerstenberg S.I."/>
            <person name="Gachon C.M."/>
            <person name="Gaulin E."/>
            <person name="Govers F."/>
            <person name="Grenville-Briggs L."/>
            <person name="Horner N."/>
            <person name="Hostetler J."/>
            <person name="Jiang R.H."/>
            <person name="Johnson J."/>
            <person name="Krajaejun T."/>
            <person name="Lin H."/>
            <person name="Meijer H.J."/>
            <person name="Moore B."/>
            <person name="Morris P."/>
            <person name="Phuntmart V."/>
            <person name="Puiu D."/>
            <person name="Shetty J."/>
            <person name="Stajich J.E."/>
            <person name="Tripathy S."/>
            <person name="Wawra S."/>
            <person name="van West P."/>
            <person name="Whitty B.R."/>
            <person name="Coutinho P.M."/>
            <person name="Henrissat B."/>
            <person name="Martin F."/>
            <person name="Thomas P.D."/>
            <person name="Tyler B.M."/>
            <person name="De Vries R.P."/>
            <person name="Kamoun S."/>
            <person name="Yandell M."/>
            <person name="Tisserat N."/>
            <person name="Buell C.R."/>
        </authorList>
    </citation>
    <scope>NUCLEOTIDE SEQUENCE</scope>
    <source>
        <strain evidence="2">DAOM:BR144</strain>
    </source>
</reference>
<reference evidence="1" key="3">
    <citation type="submission" date="2015-02" db="UniProtKB">
        <authorList>
            <consortium name="EnsemblProtists"/>
        </authorList>
    </citation>
    <scope>IDENTIFICATION</scope>
    <source>
        <strain evidence="1">DAOM BR144</strain>
    </source>
</reference>
<evidence type="ECO:0000313" key="1">
    <source>
        <dbReference type="EnsemblProtists" id="PYU1_T011515"/>
    </source>
</evidence>
<dbReference type="HOGENOM" id="CLU_067235_0_0_1"/>
<dbReference type="VEuPathDB" id="FungiDB:PYU1_G011489"/>
<evidence type="ECO:0008006" key="3">
    <source>
        <dbReference type="Google" id="ProtNLM"/>
    </source>
</evidence>
<dbReference type="InterPro" id="IPR052058">
    <property type="entry name" value="Alcohol_O-acetyltransferase"/>
</dbReference>
<organism evidence="1 2">
    <name type="scientific">Globisporangium ultimum (strain ATCC 200006 / CBS 805.95 / DAOM BR144)</name>
    <name type="common">Pythium ultimum</name>
    <dbReference type="NCBI Taxonomy" id="431595"/>
    <lineage>
        <taxon>Eukaryota</taxon>
        <taxon>Sar</taxon>
        <taxon>Stramenopiles</taxon>
        <taxon>Oomycota</taxon>
        <taxon>Peronosporomycetes</taxon>
        <taxon>Pythiales</taxon>
        <taxon>Pythiaceae</taxon>
        <taxon>Globisporangium</taxon>
    </lineage>
</organism>
<dbReference type="EMBL" id="GL376571">
    <property type="status" value="NOT_ANNOTATED_CDS"/>
    <property type="molecule type" value="Genomic_DNA"/>
</dbReference>
<sequence>MRATQVRGEFAVGDIHPKITLLQLEERQLLRVRATDAEGTQNANWYRYAQEQVDIPFDHFMQFTFCLHVWVDSATDEARLFLFSDHYLSDGSSGNAVLNDVLTFAALESTATRSDVELNEHPFLPGLFHATLGPYPVLSQAFWFLVKMMAKKIVKSAPASTPIVKPRADQQHFSSPPPFNSSTVLFAEGTEENLNKLLARCREEGTTFFGALTAVVLLGYAVVSDPPQDTKDFQMSLLVSFNMRGRVYHTLQVDSVRSYTTATPLDKLTAASTCPRSAFGISRARCQARNCRH</sequence>
<dbReference type="PANTHER" id="PTHR28037">
    <property type="entry name" value="ALCOHOL O-ACETYLTRANSFERASE 1-RELATED"/>
    <property type="match status" value="1"/>
</dbReference>
<dbReference type="AlphaFoldDB" id="K3X2R6"/>
<dbReference type="EnsemblProtists" id="PYU1_T011515">
    <property type="protein sequence ID" value="PYU1_T011515"/>
    <property type="gene ID" value="PYU1_G011489"/>
</dbReference>
<protein>
    <recommendedName>
        <fullName evidence="3">Condensation domain-containing protein</fullName>
    </recommendedName>
</protein>
<keyword evidence="2" id="KW-1185">Reference proteome</keyword>
<evidence type="ECO:0000313" key="2">
    <source>
        <dbReference type="Proteomes" id="UP000019132"/>
    </source>
</evidence>
<accession>K3X2R6</accession>
<dbReference type="PANTHER" id="PTHR28037:SF1">
    <property type="entry name" value="ALCOHOL O-ACETYLTRANSFERASE 1-RELATED"/>
    <property type="match status" value="1"/>
</dbReference>
<name>K3X2R6_GLOUD</name>
<dbReference type="eggNOG" id="ENOG502RW32">
    <property type="taxonomic scope" value="Eukaryota"/>
</dbReference>
<proteinExistence type="predicted"/>